<evidence type="ECO:0000313" key="2">
    <source>
        <dbReference type="EMBL" id="MYM18808.1"/>
    </source>
</evidence>
<dbReference type="RefSeq" id="WP_160952248.1">
    <property type="nucleotide sequence ID" value="NZ_WWEQ01000005.1"/>
</dbReference>
<sequence>MSPGIIALFVGAGILFLAAMALVVVTVTRAIGYHRAIRDREAALAGAPIGVGLIEGIHRTLWTYGSGPPGGGAPHLYRFDVRVETEDGRQFTSRVERYLSVLERRDFQEGTLRPVHYAPGREEEAVFVTDPAAAAEAQRVLAVVQARHRR</sequence>
<name>A0A6N9H431_9MICO</name>
<proteinExistence type="predicted"/>
<evidence type="ECO:0000256" key="1">
    <source>
        <dbReference type="SAM" id="Phobius"/>
    </source>
</evidence>
<dbReference type="AlphaFoldDB" id="A0A6N9H431"/>
<comment type="caution">
    <text evidence="2">The sequence shown here is derived from an EMBL/GenBank/DDBJ whole genome shotgun (WGS) entry which is preliminary data.</text>
</comment>
<dbReference type="EMBL" id="WWEQ01000005">
    <property type="protein sequence ID" value="MYM18808.1"/>
    <property type="molecule type" value="Genomic_DNA"/>
</dbReference>
<keyword evidence="3" id="KW-1185">Reference proteome</keyword>
<feature type="transmembrane region" description="Helical" evidence="1">
    <location>
        <begin position="6"/>
        <end position="31"/>
    </location>
</feature>
<keyword evidence="1" id="KW-0472">Membrane</keyword>
<keyword evidence="1" id="KW-1133">Transmembrane helix</keyword>
<protein>
    <recommendedName>
        <fullName evidence="4">DUF3592 domain-containing protein</fullName>
    </recommendedName>
</protein>
<keyword evidence="1" id="KW-0812">Transmembrane</keyword>
<organism evidence="2 3">
    <name type="scientific">Brevibacterium rongguiense</name>
    <dbReference type="NCBI Taxonomy" id="2695267"/>
    <lineage>
        <taxon>Bacteria</taxon>
        <taxon>Bacillati</taxon>
        <taxon>Actinomycetota</taxon>
        <taxon>Actinomycetes</taxon>
        <taxon>Micrococcales</taxon>
        <taxon>Brevibacteriaceae</taxon>
        <taxon>Brevibacterium</taxon>
    </lineage>
</organism>
<accession>A0A6N9H431</accession>
<gene>
    <name evidence="2" type="ORF">GSY69_02130</name>
</gene>
<reference evidence="2 3" key="1">
    <citation type="submission" date="2020-01" db="EMBL/GenBank/DDBJ databases">
        <authorList>
            <person name="Deng T."/>
        </authorList>
    </citation>
    <scope>NUCLEOTIDE SEQUENCE [LARGE SCALE GENOMIC DNA]</scope>
    <source>
        <strain evidence="2 3">5221</strain>
    </source>
</reference>
<evidence type="ECO:0000313" key="3">
    <source>
        <dbReference type="Proteomes" id="UP000469215"/>
    </source>
</evidence>
<evidence type="ECO:0008006" key="4">
    <source>
        <dbReference type="Google" id="ProtNLM"/>
    </source>
</evidence>
<dbReference type="Proteomes" id="UP000469215">
    <property type="component" value="Unassembled WGS sequence"/>
</dbReference>